<dbReference type="AlphaFoldDB" id="A0A6L5XAX0"/>
<dbReference type="Proteomes" id="UP000483362">
    <property type="component" value="Unassembled WGS sequence"/>
</dbReference>
<keyword evidence="2" id="KW-1133">Transmembrane helix</keyword>
<proteinExistence type="predicted"/>
<feature type="transmembrane region" description="Helical" evidence="2">
    <location>
        <begin position="409"/>
        <end position="429"/>
    </location>
</feature>
<feature type="transmembrane region" description="Helical" evidence="2">
    <location>
        <begin position="545"/>
        <end position="563"/>
    </location>
</feature>
<reference evidence="3 4" key="1">
    <citation type="submission" date="2019-08" db="EMBL/GenBank/DDBJ databases">
        <title>In-depth cultivation of the pig gut microbiome towards novel bacterial diversity and tailored functional studies.</title>
        <authorList>
            <person name="Wylensek D."/>
            <person name="Hitch T.C.A."/>
            <person name="Clavel T."/>
        </authorList>
    </citation>
    <scope>NUCLEOTIDE SEQUENCE [LARGE SCALE GENOMIC DNA]</scope>
    <source>
        <strain evidence="3 4">Oil-RF-744-WCA-WT-10</strain>
    </source>
</reference>
<gene>
    <name evidence="3" type="ORF">FYJ29_01200</name>
</gene>
<feature type="transmembrane region" description="Helical" evidence="2">
    <location>
        <begin position="383"/>
        <end position="402"/>
    </location>
</feature>
<sequence>MKSNHNKSLFGIVKEKNLIAFVVSVLVFFVISWIYFAPNDFNGDVMQQDDMTAGMANGHEAAVYHEKTGDVTRWTDALFGGMPTFQISPSYSSSSILSKVASVYSLKILGVPDYVSWLFMLMLGFYILMLAFDLKWYYAVLGAVGYAFSSYFFIIMGAGHIWKLLTLCYIPPTIAGVVMCYRGKWLSGAALTALFAALQLMSNHVQMTYYSGFIIAALAIGYLCKAIGEKRLSAWAVATLALAVAGGLAIAANAPNLYLSNKYAKETMRGGHSDLTPVKGQKKQSETAGNGGLNKDYINMWSYGKGETLTLMVPNVKGGASMKPTRDENNPAKIVSVPMTLDKTSKFESMQEKGDFDGQDGQIAQQCMQYFTQYFGDQPMTNGPVYVGALICALFLLGCIVVTGPVKWALLAVTILSILLSWGGNFTGFTDLFVDYFPLYNKFRTPSSILVIAEFTMPLLAVLGTCKMFSDKDFLTRHKWAFYTAFGITGGLCLLFALVPSLFGNLPKNDQGTLQGIAQQLGGQEPVTLRSSIKAIRLSLVSSDAWRSLGFIVVGFAVCYAYLKGWFKTSVAVPVLTIAAVVLVDMFLVNKRYIDSESFVAKDDIPAVQIPATQADKQILKDKSNYRVLDVQNFMSATPSYYHKTVGGYHPAKLARYNDLIDRQLTRGGQLNIPQGPTGIEFEKMGVWNMLNTKYIKVDDKTVITNPAACGNAWMVDSLVYVPNADKEMAYLDHFNPRTSAVADQRFANVLGQARSVTAGDTIVETSYAPNELKYRSHSAKGGVAVFSEIYFPWGWTATIDGKPVSIGRVNYVLRAMQVPAGDHTIVMTFKPVEVSKTDGIATGAIVAIFVLVLLAVGANVVRWRRQSVAETPDKQ</sequence>
<comment type="caution">
    <text evidence="3">The sequence shown here is derived from an EMBL/GenBank/DDBJ whole genome shotgun (WGS) entry which is preliminary data.</text>
</comment>
<feature type="transmembrane region" description="Helical" evidence="2">
    <location>
        <begin position="570"/>
        <end position="589"/>
    </location>
</feature>
<feature type="transmembrane region" description="Helical" evidence="2">
    <location>
        <begin position="449"/>
        <end position="469"/>
    </location>
</feature>
<evidence type="ECO:0000256" key="1">
    <source>
        <dbReference type="SAM" id="MobiDB-lite"/>
    </source>
</evidence>
<feature type="transmembrane region" description="Helical" evidence="2">
    <location>
        <begin position="18"/>
        <end position="36"/>
    </location>
</feature>
<dbReference type="PANTHER" id="PTHR38454:SF1">
    <property type="entry name" value="INTEGRAL MEMBRANE PROTEIN"/>
    <property type="match status" value="1"/>
</dbReference>
<keyword evidence="4" id="KW-1185">Reference proteome</keyword>
<keyword evidence="2" id="KW-0812">Transmembrane</keyword>
<evidence type="ECO:0000313" key="3">
    <source>
        <dbReference type="EMBL" id="MSS16393.1"/>
    </source>
</evidence>
<feature type="transmembrane region" description="Helical" evidence="2">
    <location>
        <begin position="137"/>
        <end position="155"/>
    </location>
</feature>
<evidence type="ECO:0000256" key="2">
    <source>
        <dbReference type="SAM" id="Phobius"/>
    </source>
</evidence>
<feature type="transmembrane region" description="Helical" evidence="2">
    <location>
        <begin position="207"/>
        <end position="225"/>
    </location>
</feature>
<feature type="transmembrane region" description="Helical" evidence="2">
    <location>
        <begin position="114"/>
        <end position="132"/>
    </location>
</feature>
<keyword evidence="2" id="KW-0472">Membrane</keyword>
<dbReference type="InterPro" id="IPR018580">
    <property type="entry name" value="Uncharacterised_YfhO"/>
</dbReference>
<feature type="transmembrane region" description="Helical" evidence="2">
    <location>
        <begin position="841"/>
        <end position="862"/>
    </location>
</feature>
<feature type="transmembrane region" description="Helical" evidence="2">
    <location>
        <begin position="232"/>
        <end position="252"/>
    </location>
</feature>
<dbReference type="PANTHER" id="PTHR38454">
    <property type="entry name" value="INTEGRAL MEMBRANE PROTEIN-RELATED"/>
    <property type="match status" value="1"/>
</dbReference>
<organism evidence="3 4">
    <name type="scientific">Sodaliphilus pleomorphus</name>
    <dbReference type="NCBI Taxonomy" id="2606626"/>
    <lineage>
        <taxon>Bacteria</taxon>
        <taxon>Pseudomonadati</taxon>
        <taxon>Bacteroidota</taxon>
        <taxon>Bacteroidia</taxon>
        <taxon>Bacteroidales</taxon>
        <taxon>Muribaculaceae</taxon>
        <taxon>Sodaliphilus</taxon>
    </lineage>
</organism>
<name>A0A6L5XAX0_9BACT</name>
<evidence type="ECO:0000313" key="4">
    <source>
        <dbReference type="Proteomes" id="UP000483362"/>
    </source>
</evidence>
<dbReference type="EMBL" id="VULT01000001">
    <property type="protein sequence ID" value="MSS16393.1"/>
    <property type="molecule type" value="Genomic_DNA"/>
</dbReference>
<accession>A0A6L5XAX0</accession>
<evidence type="ECO:0008006" key="5">
    <source>
        <dbReference type="Google" id="ProtNLM"/>
    </source>
</evidence>
<feature type="region of interest" description="Disordered" evidence="1">
    <location>
        <begin position="270"/>
        <end position="291"/>
    </location>
</feature>
<protein>
    <recommendedName>
        <fullName evidence="5">Membrane protein YfhO</fullName>
    </recommendedName>
</protein>
<feature type="transmembrane region" description="Helical" evidence="2">
    <location>
        <begin position="481"/>
        <end position="503"/>
    </location>
</feature>
<dbReference type="RefSeq" id="WP_154327824.1">
    <property type="nucleotide sequence ID" value="NZ_CP045696.1"/>
</dbReference>